<feature type="non-terminal residue" evidence="2">
    <location>
        <position position="149"/>
    </location>
</feature>
<proteinExistence type="predicted"/>
<dbReference type="Proteomes" id="UP000244855">
    <property type="component" value="Unassembled WGS sequence"/>
</dbReference>
<reference evidence="2 3" key="1">
    <citation type="journal article" date="2018" name="Sci. Rep.">
        <title>Comparative genomics provides insights into the lifestyle and reveals functional heterogeneity of dark septate endophytic fungi.</title>
        <authorList>
            <person name="Knapp D.G."/>
            <person name="Nemeth J.B."/>
            <person name="Barry K."/>
            <person name="Hainaut M."/>
            <person name="Henrissat B."/>
            <person name="Johnson J."/>
            <person name="Kuo A."/>
            <person name="Lim J.H.P."/>
            <person name="Lipzen A."/>
            <person name="Nolan M."/>
            <person name="Ohm R.A."/>
            <person name="Tamas L."/>
            <person name="Grigoriev I.V."/>
            <person name="Spatafora J.W."/>
            <person name="Nagy L.G."/>
            <person name="Kovacs G.M."/>
        </authorList>
    </citation>
    <scope>NUCLEOTIDE SEQUENCE [LARGE SCALE GENOMIC DNA]</scope>
    <source>
        <strain evidence="2 3">DSE2036</strain>
    </source>
</reference>
<feature type="region of interest" description="Disordered" evidence="1">
    <location>
        <begin position="88"/>
        <end position="111"/>
    </location>
</feature>
<evidence type="ECO:0000256" key="1">
    <source>
        <dbReference type="SAM" id="MobiDB-lite"/>
    </source>
</evidence>
<dbReference type="EMBL" id="KZ805941">
    <property type="protein sequence ID" value="PVH91156.1"/>
    <property type="molecule type" value="Genomic_DNA"/>
</dbReference>
<protein>
    <submittedName>
        <fullName evidence="2">Uncharacterized protein</fullName>
    </submittedName>
</protein>
<keyword evidence="3" id="KW-1185">Reference proteome</keyword>
<organism evidence="2 3">
    <name type="scientific">Periconia macrospinosa</name>
    <dbReference type="NCBI Taxonomy" id="97972"/>
    <lineage>
        <taxon>Eukaryota</taxon>
        <taxon>Fungi</taxon>
        <taxon>Dikarya</taxon>
        <taxon>Ascomycota</taxon>
        <taxon>Pezizomycotina</taxon>
        <taxon>Dothideomycetes</taxon>
        <taxon>Pleosporomycetidae</taxon>
        <taxon>Pleosporales</taxon>
        <taxon>Massarineae</taxon>
        <taxon>Periconiaceae</taxon>
        <taxon>Periconia</taxon>
    </lineage>
</organism>
<name>A0A2V1CZJ8_9PLEO</name>
<dbReference type="AlphaFoldDB" id="A0A2V1CZJ8"/>
<gene>
    <name evidence="2" type="ORF">DM02DRAFT_482203</name>
</gene>
<sequence length="149" mass="17109">PHLTHLRDLAHFMEANAGSFKIASQQRFMLGHLDPLIPHLGNLRRLRIGTVGLVRNLYADAHDNSVYASWASVLSAVRPTLEEFDFEQGYNRNDHASPGRPRPIPRPRSTHRQMDELFVKNILPVLLEAPWPRMKRMHIRGVGRNTSTY</sequence>
<accession>A0A2V1CZJ8</accession>
<dbReference type="OrthoDB" id="4252443at2759"/>
<feature type="non-terminal residue" evidence="2">
    <location>
        <position position="1"/>
    </location>
</feature>
<evidence type="ECO:0000313" key="2">
    <source>
        <dbReference type="EMBL" id="PVH91156.1"/>
    </source>
</evidence>
<evidence type="ECO:0000313" key="3">
    <source>
        <dbReference type="Proteomes" id="UP000244855"/>
    </source>
</evidence>